<dbReference type="InterPro" id="IPR045155">
    <property type="entry name" value="Beta-lactam_cat"/>
</dbReference>
<dbReference type="PANTHER" id="PTHR35333">
    <property type="entry name" value="BETA-LACTAMASE"/>
    <property type="match status" value="1"/>
</dbReference>
<dbReference type="InterPro" id="IPR012338">
    <property type="entry name" value="Beta-lactam/transpept-like"/>
</dbReference>
<comment type="caution">
    <text evidence="3">The sequence shown here is derived from an EMBL/GenBank/DDBJ whole genome shotgun (WGS) entry which is preliminary data.</text>
</comment>
<dbReference type="Proteomes" id="UP000681340">
    <property type="component" value="Unassembled WGS sequence"/>
</dbReference>
<feature type="domain" description="Beta-lactamase class A catalytic" evidence="2">
    <location>
        <begin position="160"/>
        <end position="257"/>
    </location>
</feature>
<gene>
    <name evidence="3" type="ORF">Aau02nite_13750</name>
</gene>
<dbReference type="GO" id="GO:0030655">
    <property type="term" value="P:beta-lactam antibiotic catabolic process"/>
    <property type="evidence" value="ECO:0007669"/>
    <property type="project" value="InterPro"/>
</dbReference>
<name>A0A919S4G1_9ACTN</name>
<feature type="signal peptide" evidence="1">
    <location>
        <begin position="1"/>
        <end position="25"/>
    </location>
</feature>
<dbReference type="SUPFAM" id="SSF56601">
    <property type="entry name" value="beta-lactamase/transpeptidase-like"/>
    <property type="match status" value="1"/>
</dbReference>
<dbReference type="PANTHER" id="PTHR35333:SF5">
    <property type="entry name" value="CONSERVED LIPOPROTEIN LPQF-RELATED"/>
    <property type="match status" value="1"/>
</dbReference>
<evidence type="ECO:0000313" key="3">
    <source>
        <dbReference type="EMBL" id="GIM64948.1"/>
    </source>
</evidence>
<reference evidence="3" key="1">
    <citation type="submission" date="2021-03" db="EMBL/GenBank/DDBJ databases">
        <title>Whole genome shotgun sequence of Actinoplanes auranticolor NBRC 12245.</title>
        <authorList>
            <person name="Komaki H."/>
            <person name="Tamura T."/>
        </authorList>
    </citation>
    <scope>NUCLEOTIDE SEQUENCE</scope>
    <source>
        <strain evidence="3">NBRC 12245</strain>
    </source>
</reference>
<evidence type="ECO:0000259" key="2">
    <source>
        <dbReference type="Pfam" id="PF13354"/>
    </source>
</evidence>
<keyword evidence="4" id="KW-1185">Reference proteome</keyword>
<dbReference type="Gene3D" id="3.10.450.280">
    <property type="match status" value="1"/>
</dbReference>
<dbReference type="EMBL" id="BOQL01000014">
    <property type="protein sequence ID" value="GIM64948.1"/>
    <property type="molecule type" value="Genomic_DNA"/>
</dbReference>
<dbReference type="AlphaFoldDB" id="A0A919S4G1"/>
<dbReference type="InterPro" id="IPR000871">
    <property type="entry name" value="Beta-lactam_class-A"/>
</dbReference>
<proteinExistence type="predicted"/>
<dbReference type="Pfam" id="PF13354">
    <property type="entry name" value="Beta-lactamase2"/>
    <property type="match status" value="1"/>
</dbReference>
<dbReference type="RefSeq" id="WP_212987447.1">
    <property type="nucleotide sequence ID" value="NZ_BAABEA010000003.1"/>
</dbReference>
<keyword evidence="1" id="KW-0732">Signal</keyword>
<sequence length="427" mass="45340">MVRRIVAVIAAVTLTLGLSAAPARAASPVETQFAWLIDASARLPVPAGELAEHVDQVLLTAAGGADGFNNAVRPFSPFTPAAVISSSPTQLRQLVSSPAGTLLADVTVNPSGLIAGLRFTPYLPAPATWPAVDSTLRTLAPQVSFAAMRISPAGCRLVHGRNPDTVRPLGSAFKLYVLGALAEAVRSGRLSWDTEVPLNPAWKSLPSGVMQDQPDGTVHTLAEYANHMIAISDNTATDHLIHTVGREAVQRQFTRFGNTAPNAPVLTTREFFTLKGWRYPAAASSYAALSPALRKRMLPLLDRVPLNSITAWQQPRMINKVEWFGSPVDMCQAYAGLWRQHEPSVHAALTLNDGGIALPAAEFRTVWFKGGSEPGVLTLSYFARAADGDLVTASLMLSDPARPLDEAAVAPQAVALLRGAIELSAAA</sequence>
<protein>
    <recommendedName>
        <fullName evidence="2">Beta-lactamase class A catalytic domain-containing protein</fullName>
    </recommendedName>
</protein>
<organism evidence="3 4">
    <name type="scientific">Actinoplanes auranticolor</name>
    <dbReference type="NCBI Taxonomy" id="47988"/>
    <lineage>
        <taxon>Bacteria</taxon>
        <taxon>Bacillati</taxon>
        <taxon>Actinomycetota</taxon>
        <taxon>Actinomycetes</taxon>
        <taxon>Micromonosporales</taxon>
        <taxon>Micromonosporaceae</taxon>
        <taxon>Actinoplanes</taxon>
    </lineage>
</organism>
<feature type="chain" id="PRO_5036857537" description="Beta-lactamase class A catalytic domain-containing protein" evidence="1">
    <location>
        <begin position="26"/>
        <end position="427"/>
    </location>
</feature>
<accession>A0A919S4G1</accession>
<evidence type="ECO:0000256" key="1">
    <source>
        <dbReference type="SAM" id="SignalP"/>
    </source>
</evidence>
<dbReference type="GO" id="GO:0046677">
    <property type="term" value="P:response to antibiotic"/>
    <property type="evidence" value="ECO:0007669"/>
    <property type="project" value="InterPro"/>
</dbReference>
<evidence type="ECO:0000313" key="4">
    <source>
        <dbReference type="Proteomes" id="UP000681340"/>
    </source>
</evidence>
<dbReference type="Gene3D" id="3.40.710.10">
    <property type="entry name" value="DD-peptidase/beta-lactamase superfamily"/>
    <property type="match status" value="1"/>
</dbReference>
<dbReference type="GO" id="GO:0008800">
    <property type="term" value="F:beta-lactamase activity"/>
    <property type="evidence" value="ECO:0007669"/>
    <property type="project" value="InterPro"/>
</dbReference>